<keyword evidence="4" id="KW-1185">Reference proteome</keyword>
<organism evidence="3 4">
    <name type="scientific">Leekyejoonella antrihumi</name>
    <dbReference type="NCBI Taxonomy" id="1660198"/>
    <lineage>
        <taxon>Bacteria</taxon>
        <taxon>Bacillati</taxon>
        <taxon>Actinomycetota</taxon>
        <taxon>Actinomycetes</taxon>
        <taxon>Micrococcales</taxon>
        <taxon>Dermacoccaceae</taxon>
        <taxon>Leekyejoonella</taxon>
    </lineage>
</organism>
<feature type="transmembrane region" description="Helical" evidence="2">
    <location>
        <begin position="160"/>
        <end position="182"/>
    </location>
</feature>
<feature type="region of interest" description="Disordered" evidence="1">
    <location>
        <begin position="1"/>
        <end position="28"/>
    </location>
</feature>
<dbReference type="RefSeq" id="WP_146319819.1">
    <property type="nucleotide sequence ID" value="NZ_VCQV01000036.1"/>
</dbReference>
<gene>
    <name evidence="3" type="ORF">FGL98_20075</name>
</gene>
<keyword evidence="2" id="KW-0812">Transmembrane</keyword>
<accession>A0A563DU05</accession>
<protein>
    <submittedName>
        <fullName evidence="3">Uncharacterized protein</fullName>
    </submittedName>
</protein>
<dbReference type="OrthoDB" id="3831145at2"/>
<keyword evidence="2" id="KW-1133">Transmembrane helix</keyword>
<evidence type="ECO:0000313" key="4">
    <source>
        <dbReference type="Proteomes" id="UP000320244"/>
    </source>
</evidence>
<feature type="transmembrane region" description="Helical" evidence="2">
    <location>
        <begin position="50"/>
        <end position="73"/>
    </location>
</feature>
<dbReference type="Proteomes" id="UP000320244">
    <property type="component" value="Unassembled WGS sequence"/>
</dbReference>
<feature type="transmembrane region" description="Helical" evidence="2">
    <location>
        <begin position="102"/>
        <end position="124"/>
    </location>
</feature>
<dbReference type="AlphaFoldDB" id="A0A563DU05"/>
<reference evidence="3 4" key="2">
    <citation type="submission" date="2019-08" db="EMBL/GenBank/DDBJ databases">
        <title>Jejuicoccus antrihumi gen. nov., sp. nov., a new member of the family Dermacoccaceae isolated from a cave.</title>
        <authorList>
            <person name="Schumann P."/>
            <person name="Kim I.S."/>
        </authorList>
    </citation>
    <scope>NUCLEOTIDE SEQUENCE [LARGE SCALE GENOMIC DNA]</scope>
    <source>
        <strain evidence="3 4">C5-26</strain>
    </source>
</reference>
<comment type="caution">
    <text evidence="3">The sequence shown here is derived from an EMBL/GenBank/DDBJ whole genome shotgun (WGS) entry which is preliminary data.</text>
</comment>
<reference evidence="3 4" key="1">
    <citation type="submission" date="2019-05" db="EMBL/GenBank/DDBJ databases">
        <authorList>
            <person name="Lee S.D."/>
        </authorList>
    </citation>
    <scope>NUCLEOTIDE SEQUENCE [LARGE SCALE GENOMIC DNA]</scope>
    <source>
        <strain evidence="3 4">C5-26</strain>
    </source>
</reference>
<proteinExistence type="predicted"/>
<keyword evidence="2" id="KW-0472">Membrane</keyword>
<feature type="transmembrane region" description="Helical" evidence="2">
    <location>
        <begin position="133"/>
        <end position="154"/>
    </location>
</feature>
<name>A0A563DU05_9MICO</name>
<evidence type="ECO:0000256" key="2">
    <source>
        <dbReference type="SAM" id="Phobius"/>
    </source>
</evidence>
<dbReference type="EMBL" id="VCQV01000036">
    <property type="protein sequence ID" value="TWP33740.1"/>
    <property type="molecule type" value="Genomic_DNA"/>
</dbReference>
<evidence type="ECO:0000256" key="1">
    <source>
        <dbReference type="SAM" id="MobiDB-lite"/>
    </source>
</evidence>
<evidence type="ECO:0000313" key="3">
    <source>
        <dbReference type="EMBL" id="TWP33740.1"/>
    </source>
</evidence>
<sequence>MSDFTPPGGEGDRDQPPRYPGAPGYDASAPGAMPGGESAMVTKPPVPKSLAMAVNFMYAGAVVSLISLIITLFSRGAIHDAVVKASNQSGAKHLTATEISTAVNVSFGIGIVLGIIGVGLWVLMARKNQDGRWWARVVATVLTVLAVLSTLSTLTRSGSTAFTTILSIVTVIIAIIATVLLYRPDSGEFFAQCKAMRNPR</sequence>